<reference evidence="2 3" key="1">
    <citation type="journal article" date="2016" name="Genome Biol. Evol.">
        <title>Divergent and convergent evolution of fungal pathogenicity.</title>
        <authorList>
            <person name="Shang Y."/>
            <person name="Xiao G."/>
            <person name="Zheng P."/>
            <person name="Cen K."/>
            <person name="Zhan S."/>
            <person name="Wang C."/>
        </authorList>
    </citation>
    <scope>NUCLEOTIDE SEQUENCE [LARGE SCALE GENOMIC DNA]</scope>
    <source>
        <strain evidence="2 3">RCEF 2490</strain>
    </source>
</reference>
<feature type="chain" id="PRO_5007880599" evidence="1">
    <location>
        <begin position="17"/>
        <end position="121"/>
    </location>
</feature>
<feature type="signal peptide" evidence="1">
    <location>
        <begin position="1"/>
        <end position="16"/>
    </location>
</feature>
<evidence type="ECO:0000256" key="1">
    <source>
        <dbReference type="SAM" id="SignalP"/>
    </source>
</evidence>
<comment type="caution">
    <text evidence="2">The sequence shown here is derived from an EMBL/GenBank/DDBJ whole genome shotgun (WGS) entry which is preliminary data.</text>
</comment>
<sequence length="121" mass="12246">MHFIVVAAALLGAASAAPDIGNRHSDSKCAAKRNNPVKLNKCNYVPASGSVTLYEDVKCTAYSSGGCRGTGRSVSGAKGCHSAKAWAQPKSFKCVAVGGAAGAAAADDDDDVDAAEIDEQE</sequence>
<dbReference type="AlphaFoldDB" id="A0A166UFB0"/>
<dbReference type="Proteomes" id="UP000078544">
    <property type="component" value="Unassembled WGS sequence"/>
</dbReference>
<name>A0A166UFB0_9HYPO</name>
<proteinExistence type="predicted"/>
<evidence type="ECO:0000313" key="2">
    <source>
        <dbReference type="EMBL" id="OAA32434.1"/>
    </source>
</evidence>
<accession>A0A166UFB0</accession>
<evidence type="ECO:0000313" key="3">
    <source>
        <dbReference type="Proteomes" id="UP000078544"/>
    </source>
</evidence>
<protein>
    <submittedName>
        <fullName evidence="2">Uncharacterized protein</fullName>
    </submittedName>
</protein>
<dbReference type="EMBL" id="AZGY01000002">
    <property type="protein sequence ID" value="OAA32434.1"/>
    <property type="molecule type" value="Genomic_DNA"/>
</dbReference>
<keyword evidence="3" id="KW-1185">Reference proteome</keyword>
<keyword evidence="1" id="KW-0732">Signal</keyword>
<gene>
    <name evidence="2" type="ORF">AAL_01766</name>
</gene>
<organism evidence="2 3">
    <name type="scientific">Moelleriella libera RCEF 2490</name>
    <dbReference type="NCBI Taxonomy" id="1081109"/>
    <lineage>
        <taxon>Eukaryota</taxon>
        <taxon>Fungi</taxon>
        <taxon>Dikarya</taxon>
        <taxon>Ascomycota</taxon>
        <taxon>Pezizomycotina</taxon>
        <taxon>Sordariomycetes</taxon>
        <taxon>Hypocreomycetidae</taxon>
        <taxon>Hypocreales</taxon>
        <taxon>Clavicipitaceae</taxon>
        <taxon>Moelleriella</taxon>
    </lineage>
</organism>